<dbReference type="EMBL" id="AP021875">
    <property type="protein sequence ID" value="BBO79122.1"/>
    <property type="molecule type" value="Genomic_DNA"/>
</dbReference>
<evidence type="ECO:0000259" key="3">
    <source>
        <dbReference type="PROSITE" id="PS51371"/>
    </source>
</evidence>
<evidence type="ECO:0000256" key="2">
    <source>
        <dbReference type="PROSITE-ProRule" id="PRU00703"/>
    </source>
</evidence>
<keyword evidence="5" id="KW-1185">Reference proteome</keyword>
<keyword evidence="2" id="KW-0129">CBS domain</keyword>
<gene>
    <name evidence="4" type="ORF">DSCW_65390</name>
</gene>
<dbReference type="PROSITE" id="PS51371">
    <property type="entry name" value="CBS"/>
    <property type="match status" value="2"/>
</dbReference>
<dbReference type="PANTHER" id="PTHR48108:SF34">
    <property type="entry name" value="CBS DOMAIN-CONTAINING PROTEIN YHCV"/>
    <property type="match status" value="1"/>
</dbReference>
<feature type="domain" description="CBS" evidence="3">
    <location>
        <begin position="7"/>
        <end position="66"/>
    </location>
</feature>
<dbReference type="Gene3D" id="3.10.580.10">
    <property type="entry name" value="CBS-domain"/>
    <property type="match status" value="2"/>
</dbReference>
<dbReference type="PANTHER" id="PTHR48108">
    <property type="entry name" value="CBS DOMAIN-CONTAINING PROTEIN CBSX2, CHLOROPLASTIC"/>
    <property type="match status" value="1"/>
</dbReference>
<feature type="domain" description="CBS" evidence="3">
    <location>
        <begin position="82"/>
        <end position="140"/>
    </location>
</feature>
<keyword evidence="1" id="KW-0677">Repeat</keyword>
<dbReference type="KEGG" id="dwd:DSCW_65390"/>
<dbReference type="CDD" id="cd04584">
    <property type="entry name" value="CBS_pair_AcuB_like"/>
    <property type="match status" value="1"/>
</dbReference>
<dbReference type="RefSeq" id="WP_155307685.1">
    <property type="nucleotide sequence ID" value="NZ_AP021875.1"/>
</dbReference>
<evidence type="ECO:0000313" key="5">
    <source>
        <dbReference type="Proteomes" id="UP000427769"/>
    </source>
</evidence>
<organism evidence="4 5">
    <name type="scientific">Desulfosarcina widdelii</name>
    <dbReference type="NCBI Taxonomy" id="947919"/>
    <lineage>
        <taxon>Bacteria</taxon>
        <taxon>Pseudomonadati</taxon>
        <taxon>Thermodesulfobacteriota</taxon>
        <taxon>Desulfobacteria</taxon>
        <taxon>Desulfobacterales</taxon>
        <taxon>Desulfosarcinaceae</taxon>
        <taxon>Desulfosarcina</taxon>
    </lineage>
</organism>
<proteinExistence type="predicted"/>
<dbReference type="AlphaFoldDB" id="A0A5K7ZAP9"/>
<dbReference type="Pfam" id="PF00571">
    <property type="entry name" value="CBS"/>
    <property type="match status" value="2"/>
</dbReference>
<reference evidence="4 5" key="1">
    <citation type="submission" date="2019-11" db="EMBL/GenBank/DDBJ databases">
        <title>Comparative genomics of hydrocarbon-degrading Desulfosarcina strains.</title>
        <authorList>
            <person name="Watanabe M."/>
            <person name="Kojima H."/>
            <person name="Fukui M."/>
        </authorList>
    </citation>
    <scope>NUCLEOTIDE SEQUENCE [LARGE SCALE GENOMIC DNA]</scope>
    <source>
        <strain evidence="4 5">PP31</strain>
    </source>
</reference>
<protein>
    <submittedName>
        <fullName evidence="4">Membrane protein</fullName>
    </submittedName>
</protein>
<dbReference type="SUPFAM" id="SSF54631">
    <property type="entry name" value="CBS-domain pair"/>
    <property type="match status" value="1"/>
</dbReference>
<sequence>MLVRYWMSQPVVHIGPKNSMQQAIALMKEKHIRLLPVVDEKEKLKGVVSDRDLKRASASDATTLDVHELLYLISKIKVADIMTREVVTVHRDWTVEEAADTLLSHKISGAPVVDDDARLCGIITQTDLFKATLYITGLKKRGFHLALVLEDTPGSIMEIVSIIRQFGGRMASILSTYERAPDGYRNVYLRFTDISRDRIDELIAIMKEKAKLRYMVDHRENKRVLFDDH</sequence>
<evidence type="ECO:0000313" key="4">
    <source>
        <dbReference type="EMBL" id="BBO79122.1"/>
    </source>
</evidence>
<dbReference type="Proteomes" id="UP000427769">
    <property type="component" value="Chromosome"/>
</dbReference>
<evidence type="ECO:0000256" key="1">
    <source>
        <dbReference type="ARBA" id="ARBA00022737"/>
    </source>
</evidence>
<accession>A0A5K7ZAP9</accession>
<dbReference type="InterPro" id="IPR046342">
    <property type="entry name" value="CBS_dom_sf"/>
</dbReference>
<name>A0A5K7ZAP9_9BACT</name>
<dbReference type="InterPro" id="IPR051462">
    <property type="entry name" value="CBS_domain-containing"/>
</dbReference>
<dbReference type="SMART" id="SM00116">
    <property type="entry name" value="CBS"/>
    <property type="match status" value="2"/>
</dbReference>
<dbReference type="InterPro" id="IPR000644">
    <property type="entry name" value="CBS_dom"/>
</dbReference>
<dbReference type="OrthoDB" id="9802114at2"/>